<sequence>MAEADSNHAAELQELLASMTSSISASRASLKSFLEDPQSLDFADGISLLSLKHNVMISYLRSLALLSARRALGHSLEDRYQPSLPFSDVGRDQRGDGAGDLVDSMIEGRVVLEKADALEGRMRYQIEKLLKTADQADGDAVTNDPLAFKPNPQNLVDNDNSDESDDDHDEDKNANSDAIYRPPHLAPVPYVEKSSKGRRERLPVPSALALLQEDPSRPHVETTSGLGGMPSLHSGRAKYLKRVTEYEEENFTRLMMKKTDAKRRARDEADLALGADLADTNPGRRRQRAGGLEDEFGDIFRSVHRGNNQLGQGDGYDELRKKGKKQNILLRSRDQEAPGRKRDTAPESDGEDGGKRVRKRTRFDMEAKSAKRKLVKRRK</sequence>
<feature type="compositionally biased region" description="Acidic residues" evidence="1">
    <location>
        <begin position="159"/>
        <end position="169"/>
    </location>
</feature>
<name>A0A4Y7TNZ4_COPMI</name>
<dbReference type="OrthoDB" id="203440at2759"/>
<feature type="compositionally biased region" description="Basic residues" evidence="1">
    <location>
        <begin position="370"/>
        <end position="379"/>
    </location>
</feature>
<dbReference type="STRING" id="71717.A0A4Y7TNZ4"/>
<feature type="region of interest" description="Disordered" evidence="1">
    <location>
        <begin position="273"/>
        <end position="379"/>
    </location>
</feature>
<dbReference type="GO" id="GO:0032040">
    <property type="term" value="C:small-subunit processome"/>
    <property type="evidence" value="ECO:0007669"/>
    <property type="project" value="TreeGrafter"/>
</dbReference>
<dbReference type="InterPro" id="IPR007146">
    <property type="entry name" value="Sas10/Utp3/C1D"/>
</dbReference>
<dbReference type="PANTHER" id="PTHR13237:SF9">
    <property type="entry name" value="NEUROGUIDIN"/>
    <property type="match status" value="1"/>
</dbReference>
<dbReference type="GO" id="GO:0000462">
    <property type="term" value="P:maturation of SSU-rRNA from tricistronic rRNA transcript (SSU-rRNA, 5.8S rRNA, LSU-rRNA)"/>
    <property type="evidence" value="ECO:0007669"/>
    <property type="project" value="TreeGrafter"/>
</dbReference>
<feature type="compositionally biased region" description="Basic and acidic residues" evidence="1">
    <location>
        <begin position="331"/>
        <end position="345"/>
    </location>
</feature>
<dbReference type="PANTHER" id="PTHR13237">
    <property type="entry name" value="SOMETHING ABOUT SILENCING PROTEIN 10-RELATED"/>
    <property type="match status" value="1"/>
</dbReference>
<dbReference type="Proteomes" id="UP000298030">
    <property type="component" value="Unassembled WGS sequence"/>
</dbReference>
<feature type="region of interest" description="Disordered" evidence="1">
    <location>
        <begin position="141"/>
        <end position="200"/>
    </location>
</feature>
<reference evidence="2 3" key="1">
    <citation type="journal article" date="2019" name="Nat. Ecol. Evol.">
        <title>Megaphylogeny resolves global patterns of mushroom evolution.</title>
        <authorList>
            <person name="Varga T."/>
            <person name="Krizsan K."/>
            <person name="Foldi C."/>
            <person name="Dima B."/>
            <person name="Sanchez-Garcia M."/>
            <person name="Sanchez-Ramirez S."/>
            <person name="Szollosi G.J."/>
            <person name="Szarkandi J.G."/>
            <person name="Papp V."/>
            <person name="Albert L."/>
            <person name="Andreopoulos W."/>
            <person name="Angelini C."/>
            <person name="Antonin V."/>
            <person name="Barry K.W."/>
            <person name="Bougher N.L."/>
            <person name="Buchanan P."/>
            <person name="Buyck B."/>
            <person name="Bense V."/>
            <person name="Catcheside P."/>
            <person name="Chovatia M."/>
            <person name="Cooper J."/>
            <person name="Damon W."/>
            <person name="Desjardin D."/>
            <person name="Finy P."/>
            <person name="Geml J."/>
            <person name="Haridas S."/>
            <person name="Hughes K."/>
            <person name="Justo A."/>
            <person name="Karasinski D."/>
            <person name="Kautmanova I."/>
            <person name="Kiss B."/>
            <person name="Kocsube S."/>
            <person name="Kotiranta H."/>
            <person name="LaButti K.M."/>
            <person name="Lechner B.E."/>
            <person name="Liimatainen K."/>
            <person name="Lipzen A."/>
            <person name="Lukacs Z."/>
            <person name="Mihaltcheva S."/>
            <person name="Morgado L.N."/>
            <person name="Niskanen T."/>
            <person name="Noordeloos M.E."/>
            <person name="Ohm R.A."/>
            <person name="Ortiz-Santana B."/>
            <person name="Ovrebo C."/>
            <person name="Racz N."/>
            <person name="Riley R."/>
            <person name="Savchenko A."/>
            <person name="Shiryaev A."/>
            <person name="Soop K."/>
            <person name="Spirin V."/>
            <person name="Szebenyi C."/>
            <person name="Tomsovsky M."/>
            <person name="Tulloss R.E."/>
            <person name="Uehling J."/>
            <person name="Grigoriev I.V."/>
            <person name="Vagvolgyi C."/>
            <person name="Papp T."/>
            <person name="Martin F.M."/>
            <person name="Miettinen O."/>
            <person name="Hibbett D.S."/>
            <person name="Nagy L.G."/>
        </authorList>
    </citation>
    <scope>NUCLEOTIDE SEQUENCE [LARGE SCALE GENOMIC DNA]</scope>
    <source>
        <strain evidence="2 3">FP101781</strain>
    </source>
</reference>
<organism evidence="2 3">
    <name type="scientific">Coprinellus micaceus</name>
    <name type="common">Glistening ink-cap mushroom</name>
    <name type="synonym">Coprinus micaceus</name>
    <dbReference type="NCBI Taxonomy" id="71717"/>
    <lineage>
        <taxon>Eukaryota</taxon>
        <taxon>Fungi</taxon>
        <taxon>Dikarya</taxon>
        <taxon>Basidiomycota</taxon>
        <taxon>Agaricomycotina</taxon>
        <taxon>Agaricomycetes</taxon>
        <taxon>Agaricomycetidae</taxon>
        <taxon>Agaricales</taxon>
        <taxon>Agaricineae</taxon>
        <taxon>Psathyrellaceae</taxon>
        <taxon>Coprinellus</taxon>
    </lineage>
</organism>
<protein>
    <submittedName>
        <fullName evidence="2">Uncharacterized protein</fullName>
    </submittedName>
</protein>
<evidence type="ECO:0000256" key="1">
    <source>
        <dbReference type="SAM" id="MobiDB-lite"/>
    </source>
</evidence>
<accession>A0A4Y7TNZ4</accession>
<keyword evidence="3" id="KW-1185">Reference proteome</keyword>
<dbReference type="Pfam" id="PF04000">
    <property type="entry name" value="Sas10_Utp3"/>
    <property type="match status" value="1"/>
</dbReference>
<evidence type="ECO:0000313" key="2">
    <source>
        <dbReference type="EMBL" id="TEB35915.1"/>
    </source>
</evidence>
<dbReference type="AlphaFoldDB" id="A0A4Y7TNZ4"/>
<evidence type="ECO:0000313" key="3">
    <source>
        <dbReference type="Proteomes" id="UP000298030"/>
    </source>
</evidence>
<dbReference type="EMBL" id="QPFP01000006">
    <property type="protein sequence ID" value="TEB35915.1"/>
    <property type="molecule type" value="Genomic_DNA"/>
</dbReference>
<proteinExistence type="predicted"/>
<comment type="caution">
    <text evidence="2">The sequence shown here is derived from an EMBL/GenBank/DDBJ whole genome shotgun (WGS) entry which is preliminary data.</text>
</comment>
<gene>
    <name evidence="2" type="ORF">FA13DRAFT_1727467</name>
</gene>